<dbReference type="InterPro" id="IPR000150">
    <property type="entry name" value="Cof"/>
</dbReference>
<dbReference type="Gene3D" id="3.40.50.1000">
    <property type="entry name" value="HAD superfamily/HAD-like"/>
    <property type="match status" value="1"/>
</dbReference>
<gene>
    <name evidence="1" type="ORF">PRIO_3657</name>
</gene>
<organism evidence="1 2">
    <name type="scientific">Paenibacillus riograndensis SBR5</name>
    <dbReference type="NCBI Taxonomy" id="1073571"/>
    <lineage>
        <taxon>Bacteria</taxon>
        <taxon>Bacillati</taxon>
        <taxon>Bacillota</taxon>
        <taxon>Bacilli</taxon>
        <taxon>Bacillales</taxon>
        <taxon>Paenibacillaceae</taxon>
        <taxon>Paenibacillus</taxon>
        <taxon>Paenibacillus sonchi group</taxon>
    </lineage>
</organism>
<dbReference type="SFLD" id="SFLDG01140">
    <property type="entry name" value="C2.B:_Phosphomannomutase_and_P"/>
    <property type="match status" value="1"/>
</dbReference>
<dbReference type="PANTHER" id="PTHR10000">
    <property type="entry name" value="PHOSPHOSERINE PHOSPHATASE"/>
    <property type="match status" value="1"/>
</dbReference>
<dbReference type="Gene3D" id="3.30.1240.10">
    <property type="match status" value="1"/>
</dbReference>
<sequence length="295" mass="33130">MNIKLIAVDMDGTFLDDKKNYHQKWFEQLYAVMKAKGVHFVVASGNQYYKLKTIFEDIQDELAYVAENGAYVIDGTEVLFTGEITPEQVKLIVEKLSQYEEISAVMCGVNGAYVLESASKEFYELMCHYYPRLEKVSAFEQVNDQIFKFSLITPDLAAGGVDKYLPLLMEELKGVVDPVTSGHQCIDLIIPGCHKASGLERLLKRYGVRPDECAAFGDSSNDIEMLKLCKYSYAMENASPEVKAVVNYHTVSNNQHGVLHEISLLLGEPSLLEKIEEGSGMRENRIEANSFPVLE</sequence>
<dbReference type="RefSeq" id="WP_020431008.1">
    <property type="nucleotide sequence ID" value="NZ_AGBD01001168.1"/>
</dbReference>
<name>A0A0E4HBM5_9BACL</name>
<dbReference type="KEGG" id="pri:PRIO_3657"/>
<dbReference type="AlphaFoldDB" id="A0A0E4HBM5"/>
<accession>A0A0E4HBM5</accession>
<evidence type="ECO:0000313" key="1">
    <source>
        <dbReference type="EMBL" id="CQR56060.1"/>
    </source>
</evidence>
<dbReference type="InterPro" id="IPR023214">
    <property type="entry name" value="HAD_sf"/>
</dbReference>
<dbReference type="NCBIfam" id="TIGR01484">
    <property type="entry name" value="HAD-SF-IIB"/>
    <property type="match status" value="1"/>
</dbReference>
<proteinExistence type="predicted"/>
<reference evidence="2" key="1">
    <citation type="submission" date="2015-03" db="EMBL/GenBank/DDBJ databases">
        <authorList>
            <person name="Wibberg D."/>
        </authorList>
    </citation>
    <scope>NUCLEOTIDE SEQUENCE [LARGE SCALE GENOMIC DNA]</scope>
</reference>
<dbReference type="InterPro" id="IPR006379">
    <property type="entry name" value="HAD-SF_hydro_IIB"/>
</dbReference>
<dbReference type="InterPro" id="IPR036412">
    <property type="entry name" value="HAD-like_sf"/>
</dbReference>
<dbReference type="EMBL" id="LN831776">
    <property type="protein sequence ID" value="CQR56060.1"/>
    <property type="molecule type" value="Genomic_DNA"/>
</dbReference>
<dbReference type="NCBIfam" id="TIGR00099">
    <property type="entry name" value="Cof-subfamily"/>
    <property type="match status" value="1"/>
</dbReference>
<dbReference type="GO" id="GO:0016791">
    <property type="term" value="F:phosphatase activity"/>
    <property type="evidence" value="ECO:0007669"/>
    <property type="project" value="UniProtKB-ARBA"/>
</dbReference>
<dbReference type="GO" id="GO:0000287">
    <property type="term" value="F:magnesium ion binding"/>
    <property type="evidence" value="ECO:0007669"/>
    <property type="project" value="TreeGrafter"/>
</dbReference>
<evidence type="ECO:0000313" key="2">
    <source>
        <dbReference type="Proteomes" id="UP000033163"/>
    </source>
</evidence>
<dbReference type="HOGENOM" id="CLU_044146_5_0_9"/>
<dbReference type="SFLD" id="SFLDS00003">
    <property type="entry name" value="Haloacid_Dehalogenase"/>
    <property type="match status" value="1"/>
</dbReference>
<dbReference type="GO" id="GO:0005829">
    <property type="term" value="C:cytosol"/>
    <property type="evidence" value="ECO:0007669"/>
    <property type="project" value="TreeGrafter"/>
</dbReference>
<dbReference type="Proteomes" id="UP000033163">
    <property type="component" value="Chromosome I"/>
</dbReference>
<dbReference type="Pfam" id="PF08282">
    <property type="entry name" value="Hydrolase_3"/>
    <property type="match status" value="1"/>
</dbReference>
<dbReference type="SUPFAM" id="SSF56784">
    <property type="entry name" value="HAD-like"/>
    <property type="match status" value="1"/>
</dbReference>
<dbReference type="CDD" id="cd07518">
    <property type="entry name" value="HAD_YbiV-Like"/>
    <property type="match status" value="1"/>
</dbReference>
<dbReference type="SFLD" id="SFLDG01144">
    <property type="entry name" value="C2.B.4:_PGP_Like"/>
    <property type="match status" value="1"/>
</dbReference>
<protein>
    <submittedName>
        <fullName evidence="1">Uncharacterized protein</fullName>
    </submittedName>
</protein>
<dbReference type="PATRIC" id="fig|1073571.4.peg.3911"/>
<dbReference type="PANTHER" id="PTHR10000:SF53">
    <property type="entry name" value="5-AMINO-6-(5-PHOSPHO-D-RIBITYLAMINO)URACIL PHOSPHATASE YBJI-RELATED"/>
    <property type="match status" value="1"/>
</dbReference>